<protein>
    <recommendedName>
        <fullName evidence="4">ABC transporter permease</fullName>
    </recommendedName>
</protein>
<dbReference type="EMBL" id="JAMBPX010000010">
    <property type="protein sequence ID" value="MDG0860271.1"/>
    <property type="molecule type" value="Genomic_DNA"/>
</dbReference>
<accession>A0A9X4LBY4</accession>
<evidence type="ECO:0008006" key="4">
    <source>
        <dbReference type="Google" id="ProtNLM"/>
    </source>
</evidence>
<evidence type="ECO:0000256" key="1">
    <source>
        <dbReference type="SAM" id="Phobius"/>
    </source>
</evidence>
<feature type="transmembrane region" description="Helical" evidence="1">
    <location>
        <begin position="15"/>
        <end position="35"/>
    </location>
</feature>
<keyword evidence="1" id="KW-0812">Transmembrane</keyword>
<name>A0A9X4LBY4_9STAP</name>
<reference evidence="2" key="1">
    <citation type="submission" date="2022-05" db="EMBL/GenBank/DDBJ databases">
        <title>Comparative genomics of Staphylococcus equorum isolates.</title>
        <authorList>
            <person name="Luelf R.H."/>
        </authorList>
    </citation>
    <scope>NUCLEOTIDE SEQUENCE</scope>
    <source>
        <strain evidence="2">TMW 2.2343</strain>
    </source>
</reference>
<dbReference type="AlphaFoldDB" id="A0A9X4LBY4"/>
<dbReference type="Proteomes" id="UP001152302">
    <property type="component" value="Unassembled WGS sequence"/>
</dbReference>
<dbReference type="RefSeq" id="WP_277582077.1">
    <property type="nucleotide sequence ID" value="NZ_JAMBPV010000009.1"/>
</dbReference>
<feature type="transmembrane region" description="Helical" evidence="1">
    <location>
        <begin position="150"/>
        <end position="170"/>
    </location>
</feature>
<feature type="transmembrane region" description="Helical" evidence="1">
    <location>
        <begin position="108"/>
        <end position="138"/>
    </location>
</feature>
<gene>
    <name evidence="2" type="ORF">M4L21_13105</name>
</gene>
<evidence type="ECO:0000313" key="2">
    <source>
        <dbReference type="EMBL" id="MDG0860271.1"/>
    </source>
</evidence>
<evidence type="ECO:0000313" key="3">
    <source>
        <dbReference type="Proteomes" id="UP001152302"/>
    </source>
</evidence>
<keyword evidence="1" id="KW-0472">Membrane</keyword>
<feature type="transmembrane region" description="Helical" evidence="1">
    <location>
        <begin position="221"/>
        <end position="241"/>
    </location>
</feature>
<keyword evidence="1" id="KW-1133">Transmembrane helix</keyword>
<organism evidence="2 3">
    <name type="scientific">Staphylococcus equorum</name>
    <dbReference type="NCBI Taxonomy" id="246432"/>
    <lineage>
        <taxon>Bacteria</taxon>
        <taxon>Bacillati</taxon>
        <taxon>Bacillota</taxon>
        <taxon>Bacilli</taxon>
        <taxon>Bacillales</taxon>
        <taxon>Staphylococcaceae</taxon>
        <taxon>Staphylococcus</taxon>
    </lineage>
</organism>
<sequence length="250" mass="28753">MIELELLSWIRSKRFLIIFAIFLFSGFSSPLMAYYSNDILNNFNSNEGTKVIMQDPQWKDLFTSYFKNASQLVMLICAYVVADTCRLGKDKSMQLYYKTRAINSGRIFYPKLTISLFIIALGAVIGSLSTLYVTWVFFDNFDLQRALISLFIQLIALLIFSTISATISFWINSPFISALIVEALVLLSMFLNNIDDFRRWSPTTLLRPEYVLSGDIEYKEIVCQVIIGIIICITCLIITYLRPLRVKTKL</sequence>
<proteinExistence type="predicted"/>
<feature type="transmembrane region" description="Helical" evidence="1">
    <location>
        <begin position="175"/>
        <end position="194"/>
    </location>
</feature>
<comment type="caution">
    <text evidence="2">The sequence shown here is derived from an EMBL/GenBank/DDBJ whole genome shotgun (WGS) entry which is preliminary data.</text>
</comment>